<evidence type="ECO:0000256" key="8">
    <source>
        <dbReference type="SAM" id="SignalP"/>
    </source>
</evidence>
<evidence type="ECO:0000256" key="7">
    <source>
        <dbReference type="SAM" id="Phobius"/>
    </source>
</evidence>
<keyword evidence="6" id="KW-0813">Transport</keyword>
<dbReference type="RefSeq" id="WP_251261648.1">
    <property type="nucleotide sequence ID" value="NZ_JAMQGP010000004.1"/>
</dbReference>
<dbReference type="PANTHER" id="PTHR30625:SF11">
    <property type="entry name" value="MOTA_TOLQ_EXBB PROTON CHANNEL DOMAIN-CONTAINING PROTEIN"/>
    <property type="match status" value="1"/>
</dbReference>
<dbReference type="Pfam" id="PF01618">
    <property type="entry name" value="MotA_ExbB"/>
    <property type="match status" value="1"/>
</dbReference>
<evidence type="ECO:0000313" key="11">
    <source>
        <dbReference type="Proteomes" id="UP001165393"/>
    </source>
</evidence>
<keyword evidence="4 7" id="KW-1133">Transmembrane helix</keyword>
<dbReference type="PIRSF" id="PIRSF037714">
    <property type="entry name" value="TolR"/>
    <property type="match status" value="1"/>
</dbReference>
<sequence length="459" mass="49850">MKKISFNYAGLSRASLLGLSLFISPNLQADPLKDLYLQVSQEVSEEANHNSEREKKFKAAAGEQKAMLAEVQTELARQEQLREEMQQTFDLNETQLADLSTQLDRRTGNLGELFGVFRQMAGDTEKLLFDSLISIEYPERKAQIEALAATTEVPTIAQMQQLWAMSLQEISESAGVTRFNTEVVKPSGEAYTAEVTRIGTFNIISEDKYLNYSSDTQQLVELARQPDSSLRSTAGDLSQTSGGTPVGFALDPSRGALLGLLVQSPSLVERVQQGKSVGYAIIAVGIFGLLVVIERLIKLASISKKMAKQRKDMEHPSDDNPLGRMLLAYYENKHLQDLDVIGKKLEEVVFKDLAEFRRGLATVKVLAAIAPLMGLLGTVTGMIGTFQAITLFGTGDPKLMAGGISQALITTVEGLCVAIPLLLASTILSSRAQQMSKEVGEQATGMVAQKAVDIASAKA</sequence>
<comment type="similarity">
    <text evidence="6">Belongs to the exbB/tolQ family.</text>
</comment>
<comment type="subcellular location">
    <subcellularLocation>
        <location evidence="1">Cell membrane</location>
        <topology evidence="1">Multi-pass membrane protein</topology>
    </subcellularLocation>
    <subcellularLocation>
        <location evidence="6">Membrane</location>
        <topology evidence="6">Multi-pass membrane protein</topology>
    </subcellularLocation>
</comment>
<feature type="transmembrane region" description="Helical" evidence="7">
    <location>
        <begin position="365"/>
        <end position="392"/>
    </location>
</feature>
<evidence type="ECO:0000256" key="4">
    <source>
        <dbReference type="ARBA" id="ARBA00022989"/>
    </source>
</evidence>
<keyword evidence="5 7" id="KW-0472">Membrane</keyword>
<dbReference type="EMBL" id="JAMQGP010000004">
    <property type="protein sequence ID" value="MCM2680228.1"/>
    <property type="molecule type" value="Genomic_DNA"/>
</dbReference>
<evidence type="ECO:0000256" key="1">
    <source>
        <dbReference type="ARBA" id="ARBA00004651"/>
    </source>
</evidence>
<dbReference type="GO" id="GO:0017038">
    <property type="term" value="P:protein import"/>
    <property type="evidence" value="ECO:0007669"/>
    <property type="project" value="TreeGrafter"/>
</dbReference>
<dbReference type="InterPro" id="IPR002898">
    <property type="entry name" value="MotA_ExbB_proton_chnl"/>
</dbReference>
<evidence type="ECO:0000259" key="9">
    <source>
        <dbReference type="Pfam" id="PF01618"/>
    </source>
</evidence>
<feature type="signal peptide" evidence="8">
    <location>
        <begin position="1"/>
        <end position="29"/>
    </location>
</feature>
<proteinExistence type="inferred from homology"/>
<dbReference type="AlphaFoldDB" id="A0AA42B8A2"/>
<evidence type="ECO:0000256" key="5">
    <source>
        <dbReference type="ARBA" id="ARBA00023136"/>
    </source>
</evidence>
<feature type="transmembrane region" description="Helical" evidence="7">
    <location>
        <begin position="277"/>
        <end position="297"/>
    </location>
</feature>
<accession>A0AA42B8A2</accession>
<dbReference type="GO" id="GO:0005886">
    <property type="term" value="C:plasma membrane"/>
    <property type="evidence" value="ECO:0007669"/>
    <property type="project" value="UniProtKB-SubCell"/>
</dbReference>
<keyword evidence="8" id="KW-0732">Signal</keyword>
<evidence type="ECO:0000256" key="2">
    <source>
        <dbReference type="ARBA" id="ARBA00022475"/>
    </source>
</evidence>
<keyword evidence="6" id="KW-0653">Protein transport</keyword>
<dbReference type="InterPro" id="IPR017270">
    <property type="entry name" value="MotA/TolQ/ExbB-rel"/>
</dbReference>
<evidence type="ECO:0000256" key="6">
    <source>
        <dbReference type="RuleBase" id="RU004057"/>
    </source>
</evidence>
<keyword evidence="3 7" id="KW-0812">Transmembrane</keyword>
<dbReference type="Proteomes" id="UP001165393">
    <property type="component" value="Unassembled WGS sequence"/>
</dbReference>
<reference evidence="10 11" key="1">
    <citation type="journal article" date="2013" name="Antonie Van Leeuwenhoek">
        <title>Echinimonas agarilytica gen. nov., sp. nov., a new gammaproteobacterium isolated from the sea urchin Strongylocentrotus intermedius.</title>
        <authorList>
            <person name="Nedashkovskaya O.I."/>
            <person name="Stenkova A.M."/>
            <person name="Zhukova N.V."/>
            <person name="Van Trappen S."/>
            <person name="Lee J.S."/>
            <person name="Kim S.B."/>
        </authorList>
    </citation>
    <scope>NUCLEOTIDE SEQUENCE [LARGE SCALE GENOMIC DNA]</scope>
    <source>
        <strain evidence="10 11">KMM 6351</strain>
    </source>
</reference>
<dbReference type="InterPro" id="IPR050790">
    <property type="entry name" value="ExbB/TolQ_transport"/>
</dbReference>
<feature type="chain" id="PRO_5041203750" evidence="8">
    <location>
        <begin position="30"/>
        <end position="459"/>
    </location>
</feature>
<keyword evidence="2" id="KW-1003">Cell membrane</keyword>
<feature type="transmembrane region" description="Helical" evidence="7">
    <location>
        <begin position="404"/>
        <end position="428"/>
    </location>
</feature>
<evidence type="ECO:0000256" key="3">
    <source>
        <dbReference type="ARBA" id="ARBA00022692"/>
    </source>
</evidence>
<gene>
    <name evidence="10" type="ORF">NAF29_11175</name>
</gene>
<protein>
    <submittedName>
        <fullName evidence="10">MotA/TolQ/ExbB proton channel family protein</fullName>
    </submittedName>
</protein>
<dbReference type="PANTHER" id="PTHR30625">
    <property type="entry name" value="PROTEIN TOLQ"/>
    <property type="match status" value="1"/>
</dbReference>
<feature type="domain" description="MotA/TolQ/ExbB proton channel" evidence="9">
    <location>
        <begin position="319"/>
        <end position="438"/>
    </location>
</feature>
<comment type="caution">
    <text evidence="10">The sequence shown here is derived from an EMBL/GenBank/DDBJ whole genome shotgun (WGS) entry which is preliminary data.</text>
</comment>
<name>A0AA42B8A2_9GAMM</name>
<organism evidence="10 11">
    <name type="scientific">Echinimonas agarilytica</name>
    <dbReference type="NCBI Taxonomy" id="1215918"/>
    <lineage>
        <taxon>Bacteria</taxon>
        <taxon>Pseudomonadati</taxon>
        <taxon>Pseudomonadota</taxon>
        <taxon>Gammaproteobacteria</taxon>
        <taxon>Alteromonadales</taxon>
        <taxon>Echinimonadaceae</taxon>
        <taxon>Echinimonas</taxon>
    </lineage>
</organism>
<evidence type="ECO:0000313" key="10">
    <source>
        <dbReference type="EMBL" id="MCM2680228.1"/>
    </source>
</evidence>
<keyword evidence="11" id="KW-1185">Reference proteome</keyword>